<evidence type="ECO:0000256" key="2">
    <source>
        <dbReference type="ARBA" id="ARBA00022898"/>
    </source>
</evidence>
<evidence type="ECO:0000259" key="3">
    <source>
        <dbReference type="Pfam" id="PF00266"/>
    </source>
</evidence>
<reference evidence="4 6" key="1">
    <citation type="submission" date="2020-01" db="EMBL/GenBank/DDBJ databases">
        <title>Insect and environment-associated Actinomycetes.</title>
        <authorList>
            <person name="Currrie C."/>
            <person name="Chevrette M."/>
            <person name="Carlson C."/>
            <person name="Stubbendieck R."/>
            <person name="Wendt-Pienkowski E."/>
        </authorList>
    </citation>
    <scope>NUCLEOTIDE SEQUENCE</scope>
    <source>
        <strain evidence="4">SID505</strain>
        <strain evidence="5 6">SID7903</strain>
    </source>
</reference>
<dbReference type="Gene3D" id="3.90.1150.10">
    <property type="entry name" value="Aspartate Aminotransferase, domain 1"/>
    <property type="match status" value="1"/>
</dbReference>
<protein>
    <submittedName>
        <fullName evidence="4">Aminotransferase class V-fold PLP-dependent enzyme</fullName>
    </submittedName>
</protein>
<gene>
    <name evidence="4" type="ORF">G3I43_25230</name>
    <name evidence="5" type="ORF">G3I58_21745</name>
</gene>
<dbReference type="PANTHER" id="PTHR43586:SF8">
    <property type="entry name" value="CYSTEINE DESULFURASE 1, CHLOROPLASTIC"/>
    <property type="match status" value="1"/>
</dbReference>
<dbReference type="RefSeq" id="WP_047179312.1">
    <property type="nucleotide sequence ID" value="NZ_CBDRIV010000057.1"/>
</dbReference>
<evidence type="ECO:0000313" key="5">
    <source>
        <dbReference type="EMBL" id="NEC00580.1"/>
    </source>
</evidence>
<dbReference type="InterPro" id="IPR000192">
    <property type="entry name" value="Aminotrans_V_dom"/>
</dbReference>
<keyword evidence="4" id="KW-0032">Aminotransferase</keyword>
<name>A0A6G3SX18_STRAQ</name>
<dbReference type="GO" id="GO:0008483">
    <property type="term" value="F:transaminase activity"/>
    <property type="evidence" value="ECO:0007669"/>
    <property type="project" value="UniProtKB-KW"/>
</dbReference>
<evidence type="ECO:0000256" key="1">
    <source>
        <dbReference type="ARBA" id="ARBA00001933"/>
    </source>
</evidence>
<proteinExistence type="predicted"/>
<feature type="domain" description="Aminotransferase class V" evidence="3">
    <location>
        <begin position="25"/>
        <end position="388"/>
    </location>
</feature>
<dbReference type="EMBL" id="JAAGMS010000238">
    <property type="protein sequence ID" value="NEC00580.1"/>
    <property type="molecule type" value="Genomic_DNA"/>
</dbReference>
<keyword evidence="2" id="KW-0663">Pyridoxal phosphate</keyword>
<keyword evidence="4" id="KW-0808">Transferase</keyword>
<comment type="cofactor">
    <cofactor evidence="1">
        <name>pyridoxal 5'-phosphate</name>
        <dbReference type="ChEBI" id="CHEBI:597326"/>
    </cofactor>
</comment>
<organism evidence="4">
    <name type="scientific">Streptomyces anulatus</name>
    <name type="common">Streptomyces chrysomallus</name>
    <dbReference type="NCBI Taxonomy" id="1892"/>
    <lineage>
        <taxon>Bacteria</taxon>
        <taxon>Bacillati</taxon>
        <taxon>Actinomycetota</taxon>
        <taxon>Actinomycetes</taxon>
        <taxon>Kitasatosporales</taxon>
        <taxon>Streptomycetaceae</taxon>
        <taxon>Streptomyces</taxon>
    </lineage>
</organism>
<dbReference type="Proteomes" id="UP000470951">
    <property type="component" value="Unassembled WGS sequence"/>
</dbReference>
<dbReference type="InterPro" id="IPR015421">
    <property type="entry name" value="PyrdxlP-dep_Trfase_major"/>
</dbReference>
<dbReference type="Gene3D" id="3.40.640.10">
    <property type="entry name" value="Type I PLP-dependent aspartate aminotransferase-like (Major domain)"/>
    <property type="match status" value="1"/>
</dbReference>
<dbReference type="InterPro" id="IPR015422">
    <property type="entry name" value="PyrdxlP-dep_Trfase_small"/>
</dbReference>
<dbReference type="PANTHER" id="PTHR43586">
    <property type="entry name" value="CYSTEINE DESULFURASE"/>
    <property type="match status" value="1"/>
</dbReference>
<sequence length="411" mass="44568">MTVQSSCRDDFPALRREIDGQTISYLDNGATTLKPRSVIDAVTEYYETNGANIHRGKHRLSEEASDAYEASRTVLARYIGAAANEVVLLRNTSEAINLVAGGLELPPDAYIVGCMDAHHSQILPWRRAGRLDLTRVDGYGRLDRDHFRELLRGRPQVVALTHCSNVTGVVHPVEELIEEVRAACDAVIVLDAAQSLPHERVNVHKLDVDFMAFSMHKMLGPTGVGCLFGRSELLAKLRPQNVGGGMVDWVDLDGSVDRRTPFKFESGTPAIASVIGCAAAIRYLEGLDADGQRQHGHDLCAALVGGAIDRPGVSLIGPPDVKDRIPLATLRLADGVPAGEVARLLSDSHGYMVRSGHMCAQPLVTELAGGEVLRVSAYVYNDVSEIEGFYRALDELLSWMAPTARTGAERA</sequence>
<dbReference type="InterPro" id="IPR015424">
    <property type="entry name" value="PyrdxlP-dep_Trfase"/>
</dbReference>
<dbReference type="SUPFAM" id="SSF53383">
    <property type="entry name" value="PLP-dependent transferases"/>
    <property type="match status" value="1"/>
</dbReference>
<comment type="caution">
    <text evidence="4">The sequence shown here is derived from an EMBL/GenBank/DDBJ whole genome shotgun (WGS) entry which is preliminary data.</text>
</comment>
<accession>A0A6G3SX18</accession>
<dbReference type="AlphaFoldDB" id="A0A6G3SX18"/>
<dbReference type="EMBL" id="JAAGMK010000723">
    <property type="protein sequence ID" value="NEB87449.1"/>
    <property type="molecule type" value="Genomic_DNA"/>
</dbReference>
<evidence type="ECO:0000313" key="6">
    <source>
        <dbReference type="Proteomes" id="UP000470951"/>
    </source>
</evidence>
<evidence type="ECO:0000313" key="4">
    <source>
        <dbReference type="EMBL" id="NEB87449.1"/>
    </source>
</evidence>
<dbReference type="Pfam" id="PF00266">
    <property type="entry name" value="Aminotran_5"/>
    <property type="match status" value="1"/>
</dbReference>